<dbReference type="InterPro" id="IPR011042">
    <property type="entry name" value="6-blade_b-propeller_TolB-like"/>
</dbReference>
<protein>
    <submittedName>
        <fullName evidence="2">Glucose dehydrogenase</fullName>
    </submittedName>
</protein>
<gene>
    <name evidence="2" type="ORF">HARCEL1_00550</name>
</gene>
<dbReference type="EMBL" id="CP028858">
    <property type="protein sequence ID" value="AWB26313.1"/>
    <property type="molecule type" value="Genomic_DNA"/>
</dbReference>
<dbReference type="SUPFAM" id="SSF50952">
    <property type="entry name" value="Soluble quinoprotein glucose dehydrogenase"/>
    <property type="match status" value="1"/>
</dbReference>
<organism evidence="2 3">
    <name type="scientific">Halococcoides cellulosivorans</name>
    <dbReference type="NCBI Taxonomy" id="1679096"/>
    <lineage>
        <taxon>Archaea</taxon>
        <taxon>Methanobacteriati</taxon>
        <taxon>Methanobacteriota</taxon>
        <taxon>Stenosarchaea group</taxon>
        <taxon>Halobacteria</taxon>
        <taxon>Halobacteriales</taxon>
        <taxon>Haloarculaceae</taxon>
        <taxon>Halococcoides</taxon>
    </lineage>
</organism>
<reference evidence="2 3" key="1">
    <citation type="submission" date="2018-04" db="EMBL/GenBank/DDBJ databases">
        <title>Halococcoides cellulosivorans gen. nov., sp. nov., an extremely halophilic cellulose-utilizing haloarchaeon from hypersaline lakes.</title>
        <authorList>
            <person name="Sorokin D.Y."/>
            <person name="Toshchakov S.V."/>
            <person name="Samarov N.I."/>
            <person name="Korzhenkov A."/>
            <person name="Kublanov I.V."/>
        </authorList>
    </citation>
    <scope>NUCLEOTIDE SEQUENCE [LARGE SCALE GENOMIC DNA]</scope>
    <source>
        <strain evidence="2 3">HArcel1</strain>
    </source>
</reference>
<dbReference type="Proteomes" id="UP000244727">
    <property type="component" value="Chromosome"/>
</dbReference>
<evidence type="ECO:0000313" key="3">
    <source>
        <dbReference type="Proteomes" id="UP000244727"/>
    </source>
</evidence>
<evidence type="ECO:0000313" key="2">
    <source>
        <dbReference type="EMBL" id="AWB26313.1"/>
    </source>
</evidence>
<feature type="domain" description="Glucose/Sorbosone dehydrogenase" evidence="1">
    <location>
        <begin position="61"/>
        <end position="398"/>
    </location>
</feature>
<sequence>MACPHIPLSMHQSVPTRRQVLSTGLGLGTAGIAGCSESETRSTTDRAADPDFEVDTVAEGLTHPWGLAALPDGDGLLVTERPGRLQLVDPTAGTTTEIAGVPDVYASGQGGLLDVTVAPDSGGWVYLTQSVSNERGETTTQLSRARLDRAGPELTALETLYVARPFVESSGHFGSRVVVGPDEMLYVTVGDRQFKNFGPDHVAQDPSNDLGTTLRLAPDGSIPPDNPFVADPEKRDAVFSYGHRNAQGMAVHPETGTIWQTEHGERDGDEINIVEAGGNYGWPVASESCRYGTDDPVGVSHDERPDIVDPAHYWPCGSGGFAPSGLAFFTGDAVPAWQGDLFAGTLAGRYLGHFTVEGETVTEVDPLLDDRGWRIRAVEQAPAAGTLFVAVDARDAPIVAIRPTEE</sequence>
<accession>A0A2R4WXP3</accession>
<dbReference type="PANTHER" id="PTHR19328">
    <property type="entry name" value="HEDGEHOG-INTERACTING PROTEIN"/>
    <property type="match status" value="1"/>
</dbReference>
<dbReference type="KEGG" id="harc:HARCEL1_00550"/>
<dbReference type="PANTHER" id="PTHR19328:SF75">
    <property type="entry name" value="ALDOSE SUGAR DEHYDROGENASE YLII"/>
    <property type="match status" value="1"/>
</dbReference>
<dbReference type="InterPro" id="IPR012938">
    <property type="entry name" value="Glc/Sorbosone_DH"/>
</dbReference>
<dbReference type="Pfam" id="PF07995">
    <property type="entry name" value="GSDH"/>
    <property type="match status" value="1"/>
</dbReference>
<name>A0A2R4WXP3_9EURY</name>
<dbReference type="AlphaFoldDB" id="A0A2R4WXP3"/>
<keyword evidence="3" id="KW-1185">Reference proteome</keyword>
<evidence type="ECO:0000259" key="1">
    <source>
        <dbReference type="Pfam" id="PF07995"/>
    </source>
</evidence>
<dbReference type="Gene3D" id="2.120.10.30">
    <property type="entry name" value="TolB, C-terminal domain"/>
    <property type="match status" value="1"/>
</dbReference>
<dbReference type="InterPro" id="IPR011041">
    <property type="entry name" value="Quinoprot_gluc/sorb_DH_b-prop"/>
</dbReference>
<proteinExistence type="predicted"/>